<accession>A0ACA9QE04</accession>
<dbReference type="EMBL" id="CAJVQC010030928">
    <property type="protein sequence ID" value="CAG8747063.1"/>
    <property type="molecule type" value="Genomic_DNA"/>
</dbReference>
<feature type="non-terminal residue" evidence="1">
    <location>
        <position position="1"/>
    </location>
</feature>
<evidence type="ECO:0000313" key="1">
    <source>
        <dbReference type="EMBL" id="CAG8747063.1"/>
    </source>
</evidence>
<proteinExistence type="predicted"/>
<protein>
    <submittedName>
        <fullName evidence="1">29925_t:CDS:1</fullName>
    </submittedName>
</protein>
<keyword evidence="2" id="KW-1185">Reference proteome</keyword>
<evidence type="ECO:0000313" key="2">
    <source>
        <dbReference type="Proteomes" id="UP000789920"/>
    </source>
</evidence>
<reference evidence="1" key="1">
    <citation type="submission" date="2021-06" db="EMBL/GenBank/DDBJ databases">
        <authorList>
            <person name="Kallberg Y."/>
            <person name="Tangrot J."/>
            <person name="Rosling A."/>
        </authorList>
    </citation>
    <scope>NUCLEOTIDE SEQUENCE</scope>
    <source>
        <strain evidence="1">MA461A</strain>
    </source>
</reference>
<comment type="caution">
    <text evidence="1">The sequence shown here is derived from an EMBL/GenBank/DDBJ whole genome shotgun (WGS) entry which is preliminary data.</text>
</comment>
<feature type="non-terminal residue" evidence="1">
    <location>
        <position position="47"/>
    </location>
</feature>
<organism evidence="1 2">
    <name type="scientific">Racocetra persica</name>
    <dbReference type="NCBI Taxonomy" id="160502"/>
    <lineage>
        <taxon>Eukaryota</taxon>
        <taxon>Fungi</taxon>
        <taxon>Fungi incertae sedis</taxon>
        <taxon>Mucoromycota</taxon>
        <taxon>Glomeromycotina</taxon>
        <taxon>Glomeromycetes</taxon>
        <taxon>Diversisporales</taxon>
        <taxon>Gigasporaceae</taxon>
        <taxon>Racocetra</taxon>
    </lineage>
</organism>
<dbReference type="Proteomes" id="UP000789920">
    <property type="component" value="Unassembled WGS sequence"/>
</dbReference>
<sequence length="47" mass="5345">IADSFEQRDILGLQFYGNGGLNKLKVNFNWKIVDQGDCCLERLGWLG</sequence>
<name>A0ACA9QE04_9GLOM</name>
<gene>
    <name evidence="1" type="ORF">RPERSI_LOCUS13779</name>
</gene>